<protein>
    <recommendedName>
        <fullName evidence="2">DUF6534 domain-containing protein</fullName>
    </recommendedName>
</protein>
<feature type="transmembrane region" description="Helical" evidence="1">
    <location>
        <begin position="163"/>
        <end position="185"/>
    </location>
</feature>
<gene>
    <name evidence="3" type="ORF">OH76DRAFT_1409540</name>
</gene>
<keyword evidence="4" id="KW-1185">Reference proteome</keyword>
<dbReference type="InterPro" id="IPR045339">
    <property type="entry name" value="DUF6534"/>
</dbReference>
<feature type="transmembrane region" description="Helical" evidence="1">
    <location>
        <begin position="127"/>
        <end position="151"/>
    </location>
</feature>
<evidence type="ECO:0000313" key="4">
    <source>
        <dbReference type="Proteomes" id="UP000256964"/>
    </source>
</evidence>
<evidence type="ECO:0000313" key="3">
    <source>
        <dbReference type="EMBL" id="RDX44036.1"/>
    </source>
</evidence>
<proteinExistence type="predicted"/>
<feature type="transmembrane region" description="Helical" evidence="1">
    <location>
        <begin position="97"/>
        <end position="115"/>
    </location>
</feature>
<dbReference type="STRING" id="139420.A0A371CUU3"/>
<dbReference type="AlphaFoldDB" id="A0A371CUU3"/>
<feature type="transmembrane region" description="Helical" evidence="1">
    <location>
        <begin position="16"/>
        <end position="33"/>
    </location>
</feature>
<feature type="transmembrane region" description="Helical" evidence="1">
    <location>
        <begin position="54"/>
        <end position="77"/>
    </location>
</feature>
<organism evidence="3 4">
    <name type="scientific">Lentinus brumalis</name>
    <dbReference type="NCBI Taxonomy" id="2498619"/>
    <lineage>
        <taxon>Eukaryota</taxon>
        <taxon>Fungi</taxon>
        <taxon>Dikarya</taxon>
        <taxon>Basidiomycota</taxon>
        <taxon>Agaricomycotina</taxon>
        <taxon>Agaricomycetes</taxon>
        <taxon>Polyporales</taxon>
        <taxon>Polyporaceae</taxon>
        <taxon>Lentinus</taxon>
    </lineage>
</organism>
<dbReference type="PANTHER" id="PTHR40465:SF1">
    <property type="entry name" value="DUF6534 DOMAIN-CONTAINING PROTEIN"/>
    <property type="match status" value="1"/>
</dbReference>
<keyword evidence="1" id="KW-0812">Transmembrane</keyword>
<dbReference type="Pfam" id="PF20152">
    <property type="entry name" value="DUF6534"/>
    <property type="match status" value="1"/>
</dbReference>
<evidence type="ECO:0000256" key="1">
    <source>
        <dbReference type="SAM" id="Phobius"/>
    </source>
</evidence>
<dbReference type="OrthoDB" id="2749951at2759"/>
<dbReference type="PANTHER" id="PTHR40465">
    <property type="entry name" value="CHROMOSOME 1, WHOLE GENOME SHOTGUN SEQUENCE"/>
    <property type="match status" value="1"/>
</dbReference>
<feature type="transmembrane region" description="Helical" evidence="1">
    <location>
        <begin position="205"/>
        <end position="229"/>
    </location>
</feature>
<keyword evidence="1" id="KW-1133">Transmembrane helix</keyword>
<accession>A0A371CUU3</accession>
<feature type="domain" description="DUF6534" evidence="2">
    <location>
        <begin position="174"/>
        <end position="259"/>
    </location>
</feature>
<dbReference type="EMBL" id="KZ857456">
    <property type="protein sequence ID" value="RDX44036.1"/>
    <property type="molecule type" value="Genomic_DNA"/>
</dbReference>
<keyword evidence="1" id="KW-0472">Membrane</keyword>
<dbReference type="Proteomes" id="UP000256964">
    <property type="component" value="Unassembled WGS sequence"/>
</dbReference>
<reference evidence="3 4" key="1">
    <citation type="journal article" date="2018" name="Biotechnol. Biofuels">
        <title>Integrative visual omics of the white-rot fungus Polyporus brumalis exposes the biotechnological potential of its oxidative enzymes for delignifying raw plant biomass.</title>
        <authorList>
            <person name="Miyauchi S."/>
            <person name="Rancon A."/>
            <person name="Drula E."/>
            <person name="Hage H."/>
            <person name="Chaduli D."/>
            <person name="Favel A."/>
            <person name="Grisel S."/>
            <person name="Henrissat B."/>
            <person name="Herpoel-Gimbert I."/>
            <person name="Ruiz-Duenas F.J."/>
            <person name="Chevret D."/>
            <person name="Hainaut M."/>
            <person name="Lin J."/>
            <person name="Wang M."/>
            <person name="Pangilinan J."/>
            <person name="Lipzen A."/>
            <person name="Lesage-Meessen L."/>
            <person name="Navarro D."/>
            <person name="Riley R."/>
            <person name="Grigoriev I.V."/>
            <person name="Zhou S."/>
            <person name="Raouche S."/>
            <person name="Rosso M.N."/>
        </authorList>
    </citation>
    <scope>NUCLEOTIDE SEQUENCE [LARGE SCALE GENOMIC DNA]</scope>
    <source>
        <strain evidence="3 4">BRFM 1820</strain>
    </source>
</reference>
<name>A0A371CUU3_9APHY</name>
<evidence type="ECO:0000259" key="2">
    <source>
        <dbReference type="Pfam" id="PF20152"/>
    </source>
</evidence>
<sequence>MSLPALPVFPKLDNTLGSYFIGTYIGLIFYGITIQQAFRYYRLYPSDSKFLKSLVIVVLIFETFHTVLCIHVCYFSAMLKFTQPLALFTTPGSRSLQTLPLSAGLVVVTAHAFYVRRAYLLGARWRWLLAVAVVLIVAELGFSAAASAKAYMLVTIEDFSKAIWLIATACGMTAFADLFLCSMFIDALHRSRTGFRKTDTLINTLILYAVGTGLLNSILILLAFIFSVVYPKNEIYAGVDMAGAKLYSNMLLVALNSRKTLYESRPSGASTSAAESSWPFGFTSIPTSVLDGSRGSAKGSGGSGLELRDLRGQNTQASTTMHTNASAADVKAPVPGMPMTYLDGSRDYHFEDDGESPMSVKTEAAV</sequence>